<keyword evidence="3" id="KW-0805">Transcription regulation</keyword>
<dbReference type="InterPro" id="IPR025943">
    <property type="entry name" value="Sigma_54_int_dom_ATP-bd_2"/>
</dbReference>
<dbReference type="PROSITE" id="PS00676">
    <property type="entry name" value="SIGMA54_INTERACT_2"/>
    <property type="match status" value="1"/>
</dbReference>
<evidence type="ECO:0000259" key="6">
    <source>
        <dbReference type="PROSITE" id="PS50045"/>
    </source>
</evidence>
<dbReference type="FunFam" id="3.40.50.300:FF:000006">
    <property type="entry name" value="DNA-binding transcriptional regulator NtrC"/>
    <property type="match status" value="1"/>
</dbReference>
<dbReference type="InterPro" id="IPR035965">
    <property type="entry name" value="PAS-like_dom_sf"/>
</dbReference>
<keyword evidence="1" id="KW-0547">Nucleotide-binding</keyword>
<dbReference type="InterPro" id="IPR002078">
    <property type="entry name" value="Sigma_54_int"/>
</dbReference>
<feature type="domain" description="PAS" evidence="7">
    <location>
        <begin position="10"/>
        <end position="58"/>
    </location>
</feature>
<accession>A0A5D4SIW5</accession>
<dbReference type="InterPro" id="IPR009057">
    <property type="entry name" value="Homeodomain-like_sf"/>
</dbReference>
<dbReference type="Pfam" id="PF25601">
    <property type="entry name" value="AAA_lid_14"/>
    <property type="match status" value="1"/>
</dbReference>
<dbReference type="Gene3D" id="1.10.10.60">
    <property type="entry name" value="Homeodomain-like"/>
    <property type="match status" value="1"/>
</dbReference>
<dbReference type="GO" id="GO:0005524">
    <property type="term" value="F:ATP binding"/>
    <property type="evidence" value="ECO:0007669"/>
    <property type="project" value="UniProtKB-KW"/>
</dbReference>
<dbReference type="InterPro" id="IPR002197">
    <property type="entry name" value="HTH_Fis"/>
</dbReference>
<dbReference type="Gene3D" id="3.40.50.300">
    <property type="entry name" value="P-loop containing nucleotide triphosphate hydrolases"/>
    <property type="match status" value="1"/>
</dbReference>
<dbReference type="AlphaFoldDB" id="A0A5D4SIW5"/>
<dbReference type="PANTHER" id="PTHR32071:SF74">
    <property type="entry name" value="TRANSCRIPTIONAL ACTIVATOR ROCR"/>
    <property type="match status" value="1"/>
</dbReference>
<keyword evidence="5" id="KW-0804">Transcription</keyword>
<dbReference type="GO" id="GO:0043565">
    <property type="term" value="F:sequence-specific DNA binding"/>
    <property type="evidence" value="ECO:0007669"/>
    <property type="project" value="InterPro"/>
</dbReference>
<dbReference type="SUPFAM" id="SSF52540">
    <property type="entry name" value="P-loop containing nucleoside triphosphate hydrolases"/>
    <property type="match status" value="1"/>
</dbReference>
<dbReference type="Pfam" id="PF00158">
    <property type="entry name" value="Sigma54_activat"/>
    <property type="match status" value="1"/>
</dbReference>
<dbReference type="PRINTS" id="PR01590">
    <property type="entry name" value="HTHFIS"/>
</dbReference>
<dbReference type="NCBIfam" id="TIGR00229">
    <property type="entry name" value="sensory_box"/>
    <property type="match status" value="1"/>
</dbReference>
<evidence type="ECO:0000259" key="7">
    <source>
        <dbReference type="PROSITE" id="PS50112"/>
    </source>
</evidence>
<keyword evidence="4" id="KW-0238">DNA-binding</keyword>
<dbReference type="GO" id="GO:0006355">
    <property type="term" value="P:regulation of DNA-templated transcription"/>
    <property type="evidence" value="ECO:0007669"/>
    <property type="project" value="InterPro"/>
</dbReference>
<name>A0A5D4SIW5_9BACI</name>
<dbReference type="SUPFAM" id="SSF55785">
    <property type="entry name" value="PYP-like sensor domain (PAS domain)"/>
    <property type="match status" value="1"/>
</dbReference>
<evidence type="ECO:0000256" key="2">
    <source>
        <dbReference type="ARBA" id="ARBA00022840"/>
    </source>
</evidence>
<dbReference type="PANTHER" id="PTHR32071">
    <property type="entry name" value="TRANSCRIPTIONAL REGULATORY PROTEIN"/>
    <property type="match status" value="1"/>
</dbReference>
<proteinExistence type="predicted"/>
<dbReference type="InterPro" id="IPR013656">
    <property type="entry name" value="PAS_4"/>
</dbReference>
<gene>
    <name evidence="8" type="ORF">FZC76_19140</name>
</gene>
<dbReference type="Proteomes" id="UP000322524">
    <property type="component" value="Unassembled WGS sequence"/>
</dbReference>
<protein>
    <submittedName>
        <fullName evidence="8">PAS domain-containing protein</fullName>
    </submittedName>
</protein>
<dbReference type="PROSITE" id="PS00688">
    <property type="entry name" value="SIGMA54_INTERACT_3"/>
    <property type="match status" value="1"/>
</dbReference>
<dbReference type="Pfam" id="PF08448">
    <property type="entry name" value="PAS_4"/>
    <property type="match status" value="1"/>
</dbReference>
<dbReference type="InterPro" id="IPR000014">
    <property type="entry name" value="PAS"/>
</dbReference>
<dbReference type="PROSITE" id="PS50045">
    <property type="entry name" value="SIGMA54_INTERACT_4"/>
    <property type="match status" value="1"/>
</dbReference>
<evidence type="ECO:0000256" key="1">
    <source>
        <dbReference type="ARBA" id="ARBA00022741"/>
    </source>
</evidence>
<reference evidence="8 9" key="1">
    <citation type="submission" date="2019-08" db="EMBL/GenBank/DDBJ databases">
        <title>Bacillus genomes from the desert of Cuatro Cienegas, Coahuila.</title>
        <authorList>
            <person name="Olmedo-Alvarez G."/>
        </authorList>
    </citation>
    <scope>NUCLEOTIDE SEQUENCE [LARGE SCALE GENOMIC DNA]</scope>
    <source>
        <strain evidence="8 9">CH28_1T</strain>
    </source>
</reference>
<dbReference type="Pfam" id="PF02954">
    <property type="entry name" value="HTH_8"/>
    <property type="match status" value="1"/>
</dbReference>
<comment type="caution">
    <text evidence="8">The sequence shown here is derived from an EMBL/GenBank/DDBJ whole genome shotgun (WGS) entry which is preliminary data.</text>
</comment>
<dbReference type="Gene3D" id="1.10.8.60">
    <property type="match status" value="1"/>
</dbReference>
<evidence type="ECO:0000256" key="3">
    <source>
        <dbReference type="ARBA" id="ARBA00023015"/>
    </source>
</evidence>
<dbReference type="InterPro" id="IPR058031">
    <property type="entry name" value="AAA_lid_NorR"/>
</dbReference>
<evidence type="ECO:0000256" key="5">
    <source>
        <dbReference type="ARBA" id="ARBA00023163"/>
    </source>
</evidence>
<keyword evidence="2" id="KW-0067">ATP-binding</keyword>
<organism evidence="8 9">
    <name type="scientific">Sutcliffiella horikoshii</name>
    <dbReference type="NCBI Taxonomy" id="79883"/>
    <lineage>
        <taxon>Bacteria</taxon>
        <taxon>Bacillati</taxon>
        <taxon>Bacillota</taxon>
        <taxon>Bacilli</taxon>
        <taxon>Bacillales</taxon>
        <taxon>Bacillaceae</taxon>
        <taxon>Sutcliffiella</taxon>
    </lineage>
</organism>
<dbReference type="PROSITE" id="PS00675">
    <property type="entry name" value="SIGMA54_INTERACT_1"/>
    <property type="match status" value="1"/>
</dbReference>
<evidence type="ECO:0000313" key="9">
    <source>
        <dbReference type="Proteomes" id="UP000322524"/>
    </source>
</evidence>
<dbReference type="InterPro" id="IPR027417">
    <property type="entry name" value="P-loop_NTPase"/>
</dbReference>
<dbReference type="InterPro" id="IPR003593">
    <property type="entry name" value="AAA+_ATPase"/>
</dbReference>
<dbReference type="CDD" id="cd00009">
    <property type="entry name" value="AAA"/>
    <property type="match status" value="1"/>
</dbReference>
<dbReference type="InterPro" id="IPR025944">
    <property type="entry name" value="Sigma_54_int_dom_CS"/>
</dbReference>
<dbReference type="OrthoDB" id="9771372at2"/>
<evidence type="ECO:0000256" key="4">
    <source>
        <dbReference type="ARBA" id="ARBA00023125"/>
    </source>
</evidence>
<dbReference type="SMART" id="SM00382">
    <property type="entry name" value="AAA"/>
    <property type="match status" value="1"/>
</dbReference>
<dbReference type="SUPFAM" id="SSF46689">
    <property type="entry name" value="Homeodomain-like"/>
    <property type="match status" value="1"/>
</dbReference>
<feature type="domain" description="Sigma-54 factor interaction" evidence="6">
    <location>
        <begin position="159"/>
        <end position="381"/>
    </location>
</feature>
<dbReference type="PROSITE" id="PS50112">
    <property type="entry name" value="PAS"/>
    <property type="match status" value="1"/>
</dbReference>
<dbReference type="STRING" id="79883.GCA_001636495_02650"/>
<dbReference type="EMBL" id="VTEV01000009">
    <property type="protein sequence ID" value="TYS63607.1"/>
    <property type="molecule type" value="Genomic_DNA"/>
</dbReference>
<dbReference type="Gene3D" id="3.30.450.20">
    <property type="entry name" value="PAS domain"/>
    <property type="match status" value="1"/>
</dbReference>
<dbReference type="RefSeq" id="WP_148989779.1">
    <property type="nucleotide sequence ID" value="NZ_VTEV01000009.1"/>
</dbReference>
<evidence type="ECO:0000313" key="8">
    <source>
        <dbReference type="EMBL" id="TYS63607.1"/>
    </source>
</evidence>
<dbReference type="InterPro" id="IPR025662">
    <property type="entry name" value="Sigma_54_int_dom_ATP-bd_1"/>
</dbReference>
<sequence length="473" mass="52938">MIIMQTHTLSKEMLMAILDGIDEAIHAVDKDGFTIYYNKVAAGYDGMKVEEVLGKHLLHVFPSLTEETSTLLKVLKTNKPIYHENQRYENKKGQLLETVNTTIPILKGDNLLGAVEIAKNYGHLNTLSNKLMDLQSKINRSEGSKKISPFQASYTLADFITDDPVCLSMLQDAMLFASSLLPVVIWGETGTGKEIIAQGIHHQSPRKRGPFIAQNCGAIPATLLESILFGTEKGSYTGAVDRKGLFELASGGTLFLDEMNSMPLELQAKLLRVLEDGSIRRVGGTATIKVDVRIITAMNESPDTCVENGSFRDDLYYRLNTCPIYIPPLRERPHDIRLLMEKRLQTRISYLLPPAIGEMFGAYHWPGNVRELINTIEYVLLKSKKETISPKHLPAKLKKIKQQTYTPAKLGSLRIELQKTEKSMIQNAMDLTGGNVMKAAKILDIPRQTLQYKLAKMEEKSNTTEVPEIRHAD</sequence>